<dbReference type="EMBL" id="QUQM01000008">
    <property type="protein sequence ID" value="KAA8642009.1"/>
    <property type="molecule type" value="Genomic_DNA"/>
</dbReference>
<evidence type="ECO:0000313" key="3">
    <source>
        <dbReference type="Proteomes" id="UP000308092"/>
    </source>
</evidence>
<accession>A0A4V3UQ08</accession>
<dbReference type="RefSeq" id="XP_033421371.1">
    <property type="nucleotide sequence ID" value="XM_033575516.1"/>
</dbReference>
<reference evidence="1 4" key="2">
    <citation type="submission" date="2019-08" db="EMBL/GenBank/DDBJ databases">
        <title>The genome sequence of a newly discovered highly antifungal drug resistant Aspergillus species, Aspergillus tanneri NIH 1004.</title>
        <authorList>
            <person name="Mounaud S."/>
            <person name="Singh I."/>
            <person name="Joardar V."/>
            <person name="Pakala S."/>
            <person name="Pakala S."/>
            <person name="Venepally P."/>
            <person name="Chung J.K."/>
            <person name="Losada L."/>
            <person name="Nierman W.C."/>
        </authorList>
    </citation>
    <scope>NUCLEOTIDE SEQUENCE [LARGE SCALE GENOMIC DNA]</scope>
    <source>
        <strain evidence="1 4">NIH1004</strain>
    </source>
</reference>
<dbReference type="EMBL" id="SOSA01000108">
    <property type="protein sequence ID" value="THC96564.1"/>
    <property type="molecule type" value="Genomic_DNA"/>
</dbReference>
<sequence length="117" mass="13385">METTKRWGGVVFESPQDNTDRHNFRHISRQRLGVVNENLRLLLETGNLALKLSVPKKILKPMAILLLMKDREWMRKADYLIINAGAGQSTAIGLDYTFETFLRTISLPSSDWARAAR</sequence>
<dbReference type="Proteomes" id="UP000308092">
    <property type="component" value="Unassembled WGS sequence"/>
</dbReference>
<gene>
    <name evidence="1" type="ORF">ATNIH1004_010948</name>
    <name evidence="2" type="ORF">EYZ11_003956</name>
</gene>
<reference evidence="2 3" key="1">
    <citation type="submission" date="2019-03" db="EMBL/GenBank/DDBJ databases">
        <title>The genome sequence of a newly discovered highly antifungal drug resistant Aspergillus species, Aspergillus tanneri NIH 1004.</title>
        <authorList>
            <person name="Mounaud S."/>
            <person name="Singh I."/>
            <person name="Joardar V."/>
            <person name="Pakala S."/>
            <person name="Pakala S."/>
            <person name="Venepally P."/>
            <person name="Hoover J."/>
            <person name="Nierman W."/>
            <person name="Chung J."/>
            <person name="Losada L."/>
        </authorList>
    </citation>
    <scope>NUCLEOTIDE SEQUENCE [LARGE SCALE GENOMIC DNA]</scope>
    <source>
        <strain evidence="2 3">NIH1004</strain>
    </source>
</reference>
<evidence type="ECO:0000313" key="1">
    <source>
        <dbReference type="EMBL" id="KAA8642009.1"/>
    </source>
</evidence>
<evidence type="ECO:0000313" key="4">
    <source>
        <dbReference type="Proteomes" id="UP000324241"/>
    </source>
</evidence>
<dbReference type="AlphaFoldDB" id="A0A4V3UQ08"/>
<organism evidence="2 3">
    <name type="scientific">Aspergillus tanneri</name>
    <dbReference type="NCBI Taxonomy" id="1220188"/>
    <lineage>
        <taxon>Eukaryota</taxon>
        <taxon>Fungi</taxon>
        <taxon>Dikarya</taxon>
        <taxon>Ascomycota</taxon>
        <taxon>Pezizomycotina</taxon>
        <taxon>Eurotiomycetes</taxon>
        <taxon>Eurotiomycetidae</taxon>
        <taxon>Eurotiales</taxon>
        <taxon>Aspergillaceae</taxon>
        <taxon>Aspergillus</taxon>
        <taxon>Aspergillus subgen. Circumdati</taxon>
    </lineage>
</organism>
<evidence type="ECO:0000313" key="2">
    <source>
        <dbReference type="EMBL" id="THC96564.1"/>
    </source>
</evidence>
<protein>
    <submittedName>
        <fullName evidence="2">Uncharacterized protein</fullName>
    </submittedName>
</protein>
<dbReference type="Proteomes" id="UP000324241">
    <property type="component" value="Unassembled WGS sequence"/>
</dbReference>
<name>A0A4V3UQ08_9EURO</name>
<proteinExistence type="predicted"/>
<dbReference type="VEuPathDB" id="FungiDB:EYZ11_003956"/>
<keyword evidence="3" id="KW-1185">Reference proteome</keyword>
<dbReference type="GeneID" id="54333649"/>
<comment type="caution">
    <text evidence="2">The sequence shown here is derived from an EMBL/GenBank/DDBJ whole genome shotgun (WGS) entry which is preliminary data.</text>
</comment>